<accession>A0A1F5FVV4</accession>
<keyword evidence="1" id="KW-0812">Transmembrane</keyword>
<keyword evidence="1" id="KW-0472">Membrane</keyword>
<name>A0A1F5FVV4_9BACT</name>
<proteinExistence type="predicted"/>
<evidence type="ECO:0000256" key="1">
    <source>
        <dbReference type="SAM" id="Phobius"/>
    </source>
</evidence>
<feature type="transmembrane region" description="Helical" evidence="1">
    <location>
        <begin position="12"/>
        <end position="30"/>
    </location>
</feature>
<evidence type="ECO:0000313" key="2">
    <source>
        <dbReference type="EMBL" id="OGD83741.1"/>
    </source>
</evidence>
<reference evidence="2 3" key="1">
    <citation type="journal article" date="2016" name="Nat. Commun.">
        <title>Thousands of microbial genomes shed light on interconnected biogeochemical processes in an aquifer system.</title>
        <authorList>
            <person name="Anantharaman K."/>
            <person name="Brown C.T."/>
            <person name="Hug L.A."/>
            <person name="Sharon I."/>
            <person name="Castelle C.J."/>
            <person name="Probst A.J."/>
            <person name="Thomas B.C."/>
            <person name="Singh A."/>
            <person name="Wilkins M.J."/>
            <person name="Karaoz U."/>
            <person name="Brodie E.L."/>
            <person name="Williams K.H."/>
            <person name="Hubbard S.S."/>
            <person name="Banfield J.F."/>
        </authorList>
    </citation>
    <scope>NUCLEOTIDE SEQUENCE [LARGE SCALE GENOMIC DNA]</scope>
</reference>
<organism evidence="2 3">
    <name type="scientific">Candidatus Collierbacteria bacterium RIFOXYD1_FULL_40_9</name>
    <dbReference type="NCBI Taxonomy" id="1817731"/>
    <lineage>
        <taxon>Bacteria</taxon>
        <taxon>Candidatus Collieribacteriota</taxon>
    </lineage>
</organism>
<keyword evidence="1" id="KW-1133">Transmembrane helix</keyword>
<comment type="caution">
    <text evidence="2">The sequence shown here is derived from an EMBL/GenBank/DDBJ whole genome shotgun (WGS) entry which is preliminary data.</text>
</comment>
<dbReference type="EMBL" id="MFAQ01000009">
    <property type="protein sequence ID" value="OGD83741.1"/>
    <property type="molecule type" value="Genomic_DNA"/>
</dbReference>
<gene>
    <name evidence="2" type="ORF">A2572_00780</name>
</gene>
<sequence length="345" mass="38672">MNIKPKAKKILYIAAAILPIVIIALLGKPLTKNSTTQKTTVPVINNNNTYKYAPNSDISAKDQNIKIDLSKATVNIEQKPQSVYKVTIPLVTESQIDTLISNLSFYQKDLIDGTPTGDYLWVSQNKSLFLSINQNQIIYTNNDNYQELTNTYLSNEEIKSVSVEFIQKLLGSSTLETFDLDPKIEFLYLEPNSIESEPKVVPYDKANLIAVSFNQDINGLPVIIDSPNSEIIRITINKNKKLADLRVYGGYLNTKKDNETQIPSISNLDSTKLHRTSYAKDISSEKLFSETKSITIAADDISLAYYYQNNGFLAPVIVIKGKMTTGRFTELATFIYPIEINSESL</sequence>
<dbReference type="AlphaFoldDB" id="A0A1F5FVV4"/>
<dbReference type="Proteomes" id="UP000179237">
    <property type="component" value="Unassembled WGS sequence"/>
</dbReference>
<evidence type="ECO:0000313" key="3">
    <source>
        <dbReference type="Proteomes" id="UP000179237"/>
    </source>
</evidence>
<protein>
    <submittedName>
        <fullName evidence="2">Uncharacterized protein</fullName>
    </submittedName>
</protein>